<keyword evidence="5" id="KW-0378">Hydrolase</keyword>
<comment type="catalytic activity">
    <reaction evidence="6">
        <text>a sn-glycero-3-phosphodiester + H2O = an alcohol + sn-glycerol 3-phosphate + H(+)</text>
        <dbReference type="Rhea" id="RHEA:12969"/>
        <dbReference type="ChEBI" id="CHEBI:15377"/>
        <dbReference type="ChEBI" id="CHEBI:15378"/>
        <dbReference type="ChEBI" id="CHEBI:30879"/>
        <dbReference type="ChEBI" id="CHEBI:57597"/>
        <dbReference type="ChEBI" id="CHEBI:83408"/>
        <dbReference type="EC" id="3.1.4.46"/>
    </reaction>
</comment>
<dbReference type="Proteomes" id="UP001429100">
    <property type="component" value="Unassembled WGS sequence"/>
</dbReference>
<evidence type="ECO:0000256" key="7">
    <source>
        <dbReference type="SAM" id="SignalP"/>
    </source>
</evidence>
<dbReference type="PANTHER" id="PTHR43620:SF7">
    <property type="entry name" value="GLYCEROPHOSPHODIESTER PHOSPHODIESTERASE GDPD5-RELATED"/>
    <property type="match status" value="1"/>
</dbReference>
<evidence type="ECO:0000313" key="10">
    <source>
        <dbReference type="EMBL" id="PPS96292.1"/>
    </source>
</evidence>
<evidence type="ECO:0000256" key="4">
    <source>
        <dbReference type="ARBA" id="ARBA00022798"/>
    </source>
</evidence>
<dbReference type="GO" id="GO:0006071">
    <property type="term" value="P:glycerol metabolic process"/>
    <property type="evidence" value="ECO:0007669"/>
    <property type="project" value="UniProtKB-KW"/>
</dbReference>
<dbReference type="VEuPathDB" id="CryptoDB:ChTU502y2012_295g0515"/>
<gene>
    <name evidence="9" type="ORF">CHUDEA4_2590</name>
    <name evidence="10" type="ORF">GY17_00001729</name>
</gene>
<dbReference type="EC" id="3.1.4.46" evidence="2"/>
<evidence type="ECO:0000259" key="8">
    <source>
        <dbReference type="PROSITE" id="PS51704"/>
    </source>
</evidence>
<accession>A0A0S4TFG7</accession>
<keyword evidence="3 7" id="KW-0732">Signal</keyword>
<evidence type="ECO:0000313" key="9">
    <source>
        <dbReference type="EMBL" id="CUV05657.1"/>
    </source>
</evidence>
<evidence type="ECO:0000256" key="6">
    <source>
        <dbReference type="ARBA" id="ARBA00047512"/>
    </source>
</evidence>
<keyword evidence="11" id="KW-1185">Reference proteome</keyword>
<dbReference type="GO" id="GO:0008889">
    <property type="term" value="F:glycerophosphodiester phosphodiesterase activity"/>
    <property type="evidence" value="ECO:0007669"/>
    <property type="project" value="UniProtKB-EC"/>
</dbReference>
<dbReference type="Proteomes" id="UP000199752">
    <property type="component" value="Chromosome 4"/>
</dbReference>
<dbReference type="VEuPathDB" id="CryptoDB:Chro.40291"/>
<name>A0A0S4TFG7_CRYHO</name>
<evidence type="ECO:0000256" key="1">
    <source>
        <dbReference type="ARBA" id="ARBA00007277"/>
    </source>
</evidence>
<dbReference type="EMBL" id="JTAI01000020">
    <property type="protein sequence ID" value="PPS96292.1"/>
    <property type="molecule type" value="Genomic_DNA"/>
</dbReference>
<reference evidence="10 11" key="3">
    <citation type="submission" date="2017-10" db="EMBL/GenBank/DDBJ databases">
        <title>Consistent, comparative and evidence-based genome annotation and re-annotation for the closely-related species, Cryptosporidium parvum, C. hominis and C. tyzzeri.</title>
        <authorList>
            <person name="Baptista R.P."/>
            <person name="Li Y."/>
            <person name="Sateriale A."/>
            <person name="Striepen B."/>
            <person name="Kissinger J.C."/>
        </authorList>
    </citation>
    <scope>NUCLEOTIDE SEQUENCE [LARGE SCALE GENOMIC DNA]</scope>
    <source>
        <strain evidence="10">30976</strain>
    </source>
</reference>
<protein>
    <recommendedName>
        <fullName evidence="2">glycerophosphodiester phosphodiesterase</fullName>
        <ecNumber evidence="2">3.1.4.46</ecNumber>
    </recommendedName>
</protein>
<feature type="chain" id="PRO_5006627661" description="glycerophosphodiester phosphodiesterase" evidence="7">
    <location>
        <begin position="18"/>
        <end position="348"/>
    </location>
</feature>
<dbReference type="GO" id="GO:0006629">
    <property type="term" value="P:lipid metabolic process"/>
    <property type="evidence" value="ECO:0007669"/>
    <property type="project" value="InterPro"/>
</dbReference>
<dbReference type="PANTHER" id="PTHR43620">
    <property type="entry name" value="GLYCEROPHOSPHORYL DIESTER PHOSPHODIESTERASE"/>
    <property type="match status" value="1"/>
</dbReference>
<dbReference type="Pfam" id="PF03009">
    <property type="entry name" value="GDPD"/>
    <property type="match status" value="1"/>
</dbReference>
<organism evidence="9">
    <name type="scientific">Cryptosporidium hominis</name>
    <dbReference type="NCBI Taxonomy" id="237895"/>
    <lineage>
        <taxon>Eukaryota</taxon>
        <taxon>Sar</taxon>
        <taxon>Alveolata</taxon>
        <taxon>Apicomplexa</taxon>
        <taxon>Conoidasida</taxon>
        <taxon>Coccidia</taxon>
        <taxon>Eucoccidiorida</taxon>
        <taxon>Eimeriorina</taxon>
        <taxon>Cryptosporidiidae</taxon>
        <taxon>Cryptosporidium</taxon>
    </lineage>
</organism>
<dbReference type="EMBL" id="LN877950">
    <property type="protein sequence ID" value="CUV05657.1"/>
    <property type="molecule type" value="Genomic_DNA"/>
</dbReference>
<dbReference type="AlphaFoldDB" id="A0A0S4TFG7"/>
<evidence type="ECO:0000256" key="5">
    <source>
        <dbReference type="ARBA" id="ARBA00022801"/>
    </source>
</evidence>
<dbReference type="VEuPathDB" id="CryptoDB:GY17_00001729"/>
<feature type="domain" description="GP-PDE" evidence="8">
    <location>
        <begin position="19"/>
        <end position="339"/>
    </location>
</feature>
<evidence type="ECO:0000256" key="2">
    <source>
        <dbReference type="ARBA" id="ARBA00012247"/>
    </source>
</evidence>
<dbReference type="InterPro" id="IPR017946">
    <property type="entry name" value="PLC-like_Pdiesterase_TIM-brl"/>
</dbReference>
<evidence type="ECO:0000256" key="3">
    <source>
        <dbReference type="ARBA" id="ARBA00022729"/>
    </source>
</evidence>
<evidence type="ECO:0000313" key="11">
    <source>
        <dbReference type="Proteomes" id="UP001429100"/>
    </source>
</evidence>
<dbReference type="InterPro" id="IPR030395">
    <property type="entry name" value="GP_PDE_dom"/>
</dbReference>
<dbReference type="VEuPathDB" id="CryptoDB:CHUDEA4_2590"/>
<proteinExistence type="inferred from homology"/>
<feature type="signal peptide" evidence="7">
    <location>
        <begin position="1"/>
        <end position="17"/>
    </location>
</feature>
<reference evidence="9" key="2">
    <citation type="submission" date="2015-08" db="EMBL/GenBank/DDBJ databases">
        <authorList>
            <person name="Babu N.S."/>
            <person name="Beckwith C.J."/>
            <person name="Beseler K.G."/>
            <person name="Brison A."/>
            <person name="Carone J.V."/>
            <person name="Caskin T.P."/>
            <person name="Diamond M."/>
            <person name="Durham M.E."/>
            <person name="Foxe J.M."/>
            <person name="Go M."/>
            <person name="Henderson B.A."/>
            <person name="Jones I.B."/>
            <person name="McGettigan J.A."/>
            <person name="Micheletti S.J."/>
            <person name="Nasrallah M.E."/>
            <person name="Ortiz D."/>
            <person name="Piller C.R."/>
            <person name="Privatt S.R."/>
            <person name="Schneider S.L."/>
            <person name="Sharp S."/>
            <person name="Smith T.C."/>
            <person name="Stanton J.D."/>
            <person name="Ullery H.E."/>
            <person name="Wilson R.J."/>
            <person name="Serrano M.G."/>
            <person name="Buck G."/>
            <person name="Lee V."/>
            <person name="Wang Y."/>
            <person name="Carvalho R."/>
            <person name="Voegtly L."/>
            <person name="Shi R."/>
            <person name="Duckworth R."/>
            <person name="Johnson A."/>
            <person name="Loviza R."/>
            <person name="Walstead R."/>
            <person name="Shah Z."/>
            <person name="Kiflezghi M."/>
            <person name="Wade K."/>
            <person name="Ball S.L."/>
            <person name="Bradley K.W."/>
            <person name="Asai D.J."/>
            <person name="Bowman C.A."/>
            <person name="Russell D.A."/>
            <person name="Pope W.H."/>
            <person name="Jacobs-Sera D."/>
            <person name="Hendrix R.W."/>
            <person name="Hatfull G.F."/>
        </authorList>
    </citation>
    <scope>NUCLEOTIDE SEQUENCE [LARGE SCALE GENOMIC DNA]</scope>
</reference>
<keyword evidence="4" id="KW-0319">Glycerol metabolism</keyword>
<comment type="similarity">
    <text evidence="1">Belongs to the glycerophosphoryl diester phosphodiesterase family.</text>
</comment>
<dbReference type="PROSITE" id="PS51704">
    <property type="entry name" value="GP_PDE"/>
    <property type="match status" value="1"/>
</dbReference>
<sequence length="348" mass="39876">MPGIYLIIFYMMVRAKASLHLVAHRGASYFVPEESLAAYSLAAKHGVNFIECDVVSTKDGVLILRHSPNLSESTNIDDLIEFSHLRRTEILYDNNSNDAITGIFSWDLTYEEIKRIKCTHEKKYNNRNPGLNGIYDILTLDEFLKFSVSGFDGNFPGLYIEIKYPTLHERKGIDNITDKLLDALDRFGINKKTDAVYIQSFEPSNLEYIRAKSEVNLVQLLTRDSENNFVYAIEDVENGGEMKYVTCDIEYISKFANVVSPYKEDLIDLTNTSNNTLPSSSHFVSKAHELGLIVVPYTFRPESILSYFKDIYEEYDYFIKTLKTDGLFTDDSQSIMQYVNNTGTQLYE</sequence>
<dbReference type="Gene3D" id="3.20.20.190">
    <property type="entry name" value="Phosphatidylinositol (PI) phosphodiesterase"/>
    <property type="match status" value="1"/>
</dbReference>
<dbReference type="SUPFAM" id="SSF51695">
    <property type="entry name" value="PLC-like phosphodiesterases"/>
    <property type="match status" value="1"/>
</dbReference>
<reference evidence="10 11" key="1">
    <citation type="submission" date="2014-11" db="EMBL/GenBank/DDBJ databases">
        <title>Comparative genomic analysis of Cryptosporidium hominis reveals occurrence of genetic recombination in virulent subtypes.</title>
        <authorList>
            <person name="Guo Y."/>
            <person name="Tang K."/>
            <person name="Frace M."/>
            <person name="Li N."/>
            <person name="Roellig D.M."/>
            <person name="Sammons S."/>
            <person name="Knipe K."/>
            <person name="Rowe L."/>
            <person name="Feng Y."/>
            <person name="Xiao L."/>
        </authorList>
    </citation>
    <scope>NUCLEOTIDE SEQUENCE [LARGE SCALE GENOMIC DNA]</scope>
    <source>
        <strain evidence="10">30976</strain>
    </source>
</reference>